<evidence type="ECO:0000313" key="1">
    <source>
        <dbReference type="EMBL" id="VWC05407.1"/>
    </source>
</evidence>
<accession>A0A6P2PF42</accession>
<dbReference type="Gene3D" id="3.40.50.1000">
    <property type="entry name" value="HAD superfamily/HAD-like"/>
    <property type="match status" value="1"/>
</dbReference>
<gene>
    <name evidence="1" type="ORF">BLA6863_05077</name>
</gene>
<dbReference type="EMBL" id="CABVPY010000038">
    <property type="protein sequence ID" value="VWC05407.1"/>
    <property type="molecule type" value="Genomic_DNA"/>
</dbReference>
<dbReference type="PANTHER" id="PTHR43611:SF3">
    <property type="entry name" value="FLAVIN MONONUCLEOTIDE HYDROLASE 1, CHLOROPLATIC"/>
    <property type="match status" value="1"/>
</dbReference>
<dbReference type="InterPro" id="IPR023214">
    <property type="entry name" value="HAD_sf"/>
</dbReference>
<dbReference type="SUPFAM" id="SSF56784">
    <property type="entry name" value="HAD-like"/>
    <property type="match status" value="1"/>
</dbReference>
<dbReference type="InterPro" id="IPR006439">
    <property type="entry name" value="HAD-SF_hydro_IA"/>
</dbReference>
<dbReference type="PRINTS" id="PR00413">
    <property type="entry name" value="HADHALOGNASE"/>
</dbReference>
<dbReference type="Pfam" id="PF00702">
    <property type="entry name" value="Hydrolase"/>
    <property type="match status" value="1"/>
</dbReference>
<name>A0A6P2PF42_BURL3</name>
<dbReference type="SFLD" id="SFLDG01129">
    <property type="entry name" value="C1.5:_HAD__Beta-PGM__Phosphata"/>
    <property type="match status" value="1"/>
</dbReference>
<reference evidence="1 2" key="1">
    <citation type="submission" date="2019-09" db="EMBL/GenBank/DDBJ databases">
        <authorList>
            <person name="Depoorter E."/>
        </authorList>
    </citation>
    <scope>NUCLEOTIDE SEQUENCE [LARGE SCALE GENOMIC DNA]</scope>
    <source>
        <strain evidence="1">LMG 6863</strain>
    </source>
</reference>
<dbReference type="SFLD" id="SFLDS00003">
    <property type="entry name" value="Haloacid_Dehalogenase"/>
    <property type="match status" value="1"/>
</dbReference>
<dbReference type="NCBIfam" id="TIGR01509">
    <property type="entry name" value="HAD-SF-IA-v3"/>
    <property type="match status" value="1"/>
</dbReference>
<dbReference type="PANTHER" id="PTHR43611">
    <property type="entry name" value="ALPHA-D-GLUCOSE 1-PHOSPHATE PHOSPHATASE"/>
    <property type="match status" value="1"/>
</dbReference>
<protein>
    <submittedName>
        <fullName evidence="1">Haloacid dehalogenase</fullName>
    </submittedName>
</protein>
<sequence>MIKAIFFDYDGVLTTDRTGSVTTIRYLSEQSGVEYDILRNAFARHNADLLLGKTTHKAIWRAVCESARHELDFGWLEAAFLSTPANAGMFDLARRLKPFYALGIITDNKKDRIDCLRKAQRLDDLFDPIVVSAERGSGKEGAAVFEYALGCLDVKPEEAIFIDNTSENLIAPRQLGMHAILHDDGRNDIDGLIATLTTEFDLRLT</sequence>
<dbReference type="InterPro" id="IPR036412">
    <property type="entry name" value="HAD-like_sf"/>
</dbReference>
<dbReference type="AlphaFoldDB" id="A0A6P2PF42"/>
<evidence type="ECO:0000313" key="2">
    <source>
        <dbReference type="Proteomes" id="UP000494170"/>
    </source>
</evidence>
<organism evidence="1 2">
    <name type="scientific">Burkholderia lata (strain ATCC 17760 / DSM 23089 / LMG 22485 / NCIMB 9086 / R18194 / 383)</name>
    <dbReference type="NCBI Taxonomy" id="482957"/>
    <lineage>
        <taxon>Bacteria</taxon>
        <taxon>Pseudomonadati</taxon>
        <taxon>Pseudomonadota</taxon>
        <taxon>Betaproteobacteria</taxon>
        <taxon>Burkholderiales</taxon>
        <taxon>Burkholderiaceae</taxon>
        <taxon>Burkholderia</taxon>
        <taxon>Burkholderia cepacia complex</taxon>
    </lineage>
</organism>
<dbReference type="Proteomes" id="UP000494170">
    <property type="component" value="Unassembled WGS sequence"/>
</dbReference>
<proteinExistence type="predicted"/>